<protein>
    <submittedName>
        <fullName evidence="2">Uncharacterized protein</fullName>
    </submittedName>
</protein>
<organism evidence="2 3">
    <name type="scientific">Letharia columbiana</name>
    <dbReference type="NCBI Taxonomy" id="112416"/>
    <lineage>
        <taxon>Eukaryota</taxon>
        <taxon>Fungi</taxon>
        <taxon>Dikarya</taxon>
        <taxon>Ascomycota</taxon>
        <taxon>Pezizomycotina</taxon>
        <taxon>Lecanoromycetes</taxon>
        <taxon>OSLEUM clade</taxon>
        <taxon>Lecanoromycetidae</taxon>
        <taxon>Lecanorales</taxon>
        <taxon>Lecanorineae</taxon>
        <taxon>Parmeliaceae</taxon>
        <taxon>Letharia</taxon>
    </lineage>
</organism>
<feature type="region of interest" description="Disordered" evidence="1">
    <location>
        <begin position="294"/>
        <end position="329"/>
    </location>
</feature>
<feature type="compositionally biased region" description="Polar residues" evidence="1">
    <location>
        <begin position="294"/>
        <end position="309"/>
    </location>
</feature>
<feature type="compositionally biased region" description="Polar residues" evidence="1">
    <location>
        <begin position="1"/>
        <end position="21"/>
    </location>
</feature>
<dbReference type="GeneID" id="59287585"/>
<dbReference type="Proteomes" id="UP000578531">
    <property type="component" value="Unassembled WGS sequence"/>
</dbReference>
<dbReference type="AlphaFoldDB" id="A0A8H6L4W2"/>
<gene>
    <name evidence="2" type="ORF">HO173_005924</name>
</gene>
<dbReference type="EMBL" id="JACCJC010000022">
    <property type="protein sequence ID" value="KAF6235729.1"/>
    <property type="molecule type" value="Genomic_DNA"/>
</dbReference>
<sequence>MDTVSLKSGNNPSNSSASTTEVPLGAHSSKASKGADAGCRPKKKAKFEAPSFKPPPYGKNFAATQARRDIYKEVSERVVAIAEHEDPFIGEDKMKIVWTECAEEYSRRAGLESANTQLITTEKEDLQKVDAHNLQKLIKRQKGSPFSTQSTKRSRRSEISLSELISFVPSFFAANQIFEFIKSTKVGGSNSNTQSKAWIASITPNTIAWVSTILYRSLLGWINGAPDRSQLEKSFTKEQHSAIYERQKSVWKGMGDKEGLARIEQLQIRLNQPLLIGYSKFNPYACCYDGHQTSSEPGETLTQKPLRNSTPDEELQTQSNGLHEADGHGPSLDGGFAPVIATWACYIAEYCSIRPLS</sequence>
<evidence type="ECO:0000313" key="2">
    <source>
        <dbReference type="EMBL" id="KAF6235729.1"/>
    </source>
</evidence>
<comment type="caution">
    <text evidence="2">The sequence shown here is derived from an EMBL/GenBank/DDBJ whole genome shotgun (WGS) entry which is preliminary data.</text>
</comment>
<proteinExistence type="predicted"/>
<name>A0A8H6L4W2_9LECA</name>
<evidence type="ECO:0000256" key="1">
    <source>
        <dbReference type="SAM" id="MobiDB-lite"/>
    </source>
</evidence>
<accession>A0A8H6L4W2</accession>
<evidence type="ECO:0000313" key="3">
    <source>
        <dbReference type="Proteomes" id="UP000578531"/>
    </source>
</evidence>
<feature type="region of interest" description="Disordered" evidence="1">
    <location>
        <begin position="1"/>
        <end position="60"/>
    </location>
</feature>
<reference evidence="2 3" key="1">
    <citation type="journal article" date="2020" name="Genomics">
        <title>Complete, high-quality genomes from long-read metagenomic sequencing of two wolf lichen thalli reveals enigmatic genome architecture.</title>
        <authorList>
            <person name="McKenzie S.K."/>
            <person name="Walston R.F."/>
            <person name="Allen J.L."/>
        </authorList>
    </citation>
    <scope>NUCLEOTIDE SEQUENCE [LARGE SCALE GENOMIC DNA]</scope>
    <source>
        <strain evidence="2">WasteWater2</strain>
    </source>
</reference>
<dbReference type="RefSeq" id="XP_037165096.1">
    <property type="nucleotide sequence ID" value="XM_037307836.1"/>
</dbReference>
<keyword evidence="3" id="KW-1185">Reference proteome</keyword>